<dbReference type="PaxDb" id="3218-PP1S59_158V6.1"/>
<dbReference type="OMA" id="KWICIGI"/>
<dbReference type="GO" id="GO:0006887">
    <property type="term" value="P:exocytosis"/>
    <property type="evidence" value="ECO:0000318"/>
    <property type="project" value="GO_Central"/>
</dbReference>
<dbReference type="GO" id="GO:0006886">
    <property type="term" value="P:intracellular protein transport"/>
    <property type="evidence" value="ECO:0000318"/>
    <property type="project" value="GO_Central"/>
</dbReference>
<dbReference type="InterPro" id="IPR006012">
    <property type="entry name" value="Syntaxin/epimorphin_CS"/>
</dbReference>
<dbReference type="FunFam" id="1.20.58.70:FF:000003">
    <property type="entry name" value="Qa-SNARE, Sso1/Syntaxin1-type, SYP12A-group"/>
    <property type="match status" value="1"/>
</dbReference>
<dbReference type="Gene3D" id="1.20.58.70">
    <property type="match status" value="1"/>
</dbReference>
<dbReference type="SMART" id="SM00503">
    <property type="entry name" value="SynN"/>
    <property type="match status" value="1"/>
</dbReference>
<dbReference type="InterPro" id="IPR010989">
    <property type="entry name" value="SNARE"/>
</dbReference>
<dbReference type="PANTHER" id="PTHR19957">
    <property type="entry name" value="SYNTAXIN"/>
    <property type="match status" value="1"/>
</dbReference>
<dbReference type="FunFam" id="1.20.5.110:FF:000008">
    <property type="entry name" value="Syntaxin 132"/>
    <property type="match status" value="1"/>
</dbReference>
<dbReference type="STRING" id="3218.A9SA02"/>
<dbReference type="Pfam" id="PF00804">
    <property type="entry name" value="Syntaxin"/>
    <property type="match status" value="1"/>
</dbReference>
<keyword evidence="9" id="KW-1185">Reference proteome</keyword>
<dbReference type="InterPro" id="IPR000727">
    <property type="entry name" value="T_SNARE_dom"/>
</dbReference>
<evidence type="ECO:0000256" key="5">
    <source>
        <dbReference type="SAM" id="Phobius"/>
    </source>
</evidence>
<keyword evidence="2" id="KW-0813">Transport</keyword>
<keyword evidence="5" id="KW-0472">Membrane</keyword>
<dbReference type="PANTHER" id="PTHR19957:SF416">
    <property type="entry name" value="T-SNARE COILED-COIL HOMOLOGY DOMAIN-CONTAINING PROTEIN"/>
    <property type="match status" value="1"/>
</dbReference>
<dbReference type="Gramene" id="Pp3c1_23940V3.1">
    <property type="protein sequence ID" value="Pp3c1_23940V3.1"/>
    <property type="gene ID" value="Pp3c1_23940"/>
</dbReference>
<dbReference type="InterPro" id="IPR045242">
    <property type="entry name" value="Syntaxin"/>
</dbReference>
<reference evidence="7 9" key="2">
    <citation type="journal article" date="2018" name="Plant J.">
        <title>The Physcomitrella patens chromosome-scale assembly reveals moss genome structure and evolution.</title>
        <authorList>
            <person name="Lang D."/>
            <person name="Ullrich K.K."/>
            <person name="Murat F."/>
            <person name="Fuchs J."/>
            <person name="Jenkins J."/>
            <person name="Haas F.B."/>
            <person name="Piednoel M."/>
            <person name="Gundlach H."/>
            <person name="Van Bel M."/>
            <person name="Meyberg R."/>
            <person name="Vives C."/>
            <person name="Morata J."/>
            <person name="Symeonidi A."/>
            <person name="Hiss M."/>
            <person name="Muchero W."/>
            <person name="Kamisugi Y."/>
            <person name="Saleh O."/>
            <person name="Blanc G."/>
            <person name="Decker E.L."/>
            <person name="van Gessel N."/>
            <person name="Grimwood J."/>
            <person name="Hayes R.D."/>
            <person name="Graham S.W."/>
            <person name="Gunter L.E."/>
            <person name="McDaniel S.F."/>
            <person name="Hoernstein S.N.W."/>
            <person name="Larsson A."/>
            <person name="Li F.W."/>
            <person name="Perroud P.F."/>
            <person name="Phillips J."/>
            <person name="Ranjan P."/>
            <person name="Rokshar D.S."/>
            <person name="Rothfels C.J."/>
            <person name="Schneider L."/>
            <person name="Shu S."/>
            <person name="Stevenson D.W."/>
            <person name="Thummler F."/>
            <person name="Tillich M."/>
            <person name="Villarreal Aguilar J.C."/>
            <person name="Widiez T."/>
            <person name="Wong G.K."/>
            <person name="Wymore A."/>
            <person name="Zhang Y."/>
            <person name="Zimmer A.D."/>
            <person name="Quatrano R.S."/>
            <person name="Mayer K.F.X."/>
            <person name="Goodstein D."/>
            <person name="Casacuberta J.M."/>
            <person name="Vandepoele K."/>
            <person name="Reski R."/>
            <person name="Cuming A.C."/>
            <person name="Tuskan G.A."/>
            <person name="Maumus F."/>
            <person name="Salse J."/>
            <person name="Schmutz J."/>
            <person name="Rensing S.A."/>
        </authorList>
    </citation>
    <scope>NUCLEOTIDE SEQUENCE [LARGE SCALE GENOMIC DNA]</scope>
    <source>
        <strain evidence="8 9">cv. Gransden 2004</strain>
    </source>
</reference>
<reference evidence="7 9" key="1">
    <citation type="journal article" date="2008" name="Science">
        <title>The Physcomitrella genome reveals evolutionary insights into the conquest of land by plants.</title>
        <authorList>
            <person name="Rensing S."/>
            <person name="Lang D."/>
            <person name="Zimmer A."/>
            <person name="Terry A."/>
            <person name="Salamov A."/>
            <person name="Shapiro H."/>
            <person name="Nishiyama T."/>
            <person name="Perroud P.-F."/>
            <person name="Lindquist E."/>
            <person name="Kamisugi Y."/>
            <person name="Tanahashi T."/>
            <person name="Sakakibara K."/>
            <person name="Fujita T."/>
            <person name="Oishi K."/>
            <person name="Shin-I T."/>
            <person name="Kuroki Y."/>
            <person name="Toyoda A."/>
            <person name="Suzuki Y."/>
            <person name="Hashimoto A."/>
            <person name="Yamaguchi K."/>
            <person name="Sugano A."/>
            <person name="Kohara Y."/>
            <person name="Fujiyama A."/>
            <person name="Anterola A."/>
            <person name="Aoki S."/>
            <person name="Ashton N."/>
            <person name="Barbazuk W.B."/>
            <person name="Barker E."/>
            <person name="Bennetzen J."/>
            <person name="Bezanilla M."/>
            <person name="Blankenship R."/>
            <person name="Cho S.H."/>
            <person name="Dutcher S."/>
            <person name="Estelle M."/>
            <person name="Fawcett J.A."/>
            <person name="Gundlach H."/>
            <person name="Hanada K."/>
            <person name="Heyl A."/>
            <person name="Hicks K.A."/>
            <person name="Hugh J."/>
            <person name="Lohr M."/>
            <person name="Mayer K."/>
            <person name="Melkozernov A."/>
            <person name="Murata T."/>
            <person name="Nelson D."/>
            <person name="Pils B."/>
            <person name="Prigge M."/>
            <person name="Reiss B."/>
            <person name="Renner T."/>
            <person name="Rombauts S."/>
            <person name="Rushton P."/>
            <person name="Sanderfoot A."/>
            <person name="Schween G."/>
            <person name="Shiu S.-H."/>
            <person name="Stueber K."/>
            <person name="Theodoulou F.L."/>
            <person name="Tu H."/>
            <person name="Van de Peer Y."/>
            <person name="Verrier P.J."/>
            <person name="Waters E."/>
            <person name="Wood A."/>
            <person name="Yang L."/>
            <person name="Cove D."/>
            <person name="Cuming A."/>
            <person name="Hasebe M."/>
            <person name="Lucas S."/>
            <person name="Mishler D.B."/>
            <person name="Reski R."/>
            <person name="Grigoriev I."/>
            <person name="Quatrano R.S."/>
            <person name="Boore J.L."/>
        </authorList>
    </citation>
    <scope>NUCLEOTIDE SEQUENCE [LARGE SCALE GENOMIC DNA]</scope>
    <source>
        <strain evidence="8 9">cv. Gransden 2004</strain>
    </source>
</reference>
<evidence type="ECO:0000313" key="7">
    <source>
        <dbReference type="EMBL" id="PNR62668.1"/>
    </source>
</evidence>
<dbReference type="OrthoDB" id="10255013at2759"/>
<keyword evidence="5" id="KW-0812">Transmembrane</keyword>
<feature type="domain" description="T-SNARE coiled-coil homology" evidence="6">
    <location>
        <begin position="212"/>
        <end position="274"/>
    </location>
</feature>
<gene>
    <name evidence="8" type="primary">LOC112288827</name>
    <name evidence="7" type="ORF">PHYPA_001092</name>
</gene>
<dbReference type="PROSITE" id="PS50192">
    <property type="entry name" value="T_SNARE"/>
    <property type="match status" value="1"/>
</dbReference>
<organism evidence="7">
    <name type="scientific">Physcomitrium patens</name>
    <name type="common">Spreading-leaved earth moss</name>
    <name type="synonym">Physcomitrella patens</name>
    <dbReference type="NCBI Taxonomy" id="3218"/>
    <lineage>
        <taxon>Eukaryota</taxon>
        <taxon>Viridiplantae</taxon>
        <taxon>Streptophyta</taxon>
        <taxon>Embryophyta</taxon>
        <taxon>Bryophyta</taxon>
        <taxon>Bryophytina</taxon>
        <taxon>Bryopsida</taxon>
        <taxon>Funariidae</taxon>
        <taxon>Funariales</taxon>
        <taxon>Funariaceae</taxon>
        <taxon>Physcomitrium</taxon>
    </lineage>
</organism>
<dbReference type="SMART" id="SM00397">
    <property type="entry name" value="t_SNARE"/>
    <property type="match status" value="1"/>
</dbReference>
<dbReference type="AlphaFoldDB" id="A9SA02"/>
<dbReference type="RefSeq" id="XP_024389233.1">
    <property type="nucleotide sequence ID" value="XM_024533465.2"/>
</dbReference>
<dbReference type="GO" id="GO:0005484">
    <property type="term" value="F:SNAP receptor activity"/>
    <property type="evidence" value="ECO:0000318"/>
    <property type="project" value="GO_Central"/>
</dbReference>
<keyword evidence="3" id="KW-0653">Protein transport</keyword>
<dbReference type="Gene3D" id="1.20.5.110">
    <property type="match status" value="1"/>
</dbReference>
<dbReference type="SUPFAM" id="SSF47661">
    <property type="entry name" value="t-snare proteins"/>
    <property type="match status" value="1"/>
</dbReference>
<reference evidence="8" key="3">
    <citation type="submission" date="2020-12" db="UniProtKB">
        <authorList>
            <consortium name="EnsemblPlants"/>
        </authorList>
    </citation>
    <scope>IDENTIFICATION</scope>
</reference>
<dbReference type="GO" id="GO:0006906">
    <property type="term" value="P:vesicle fusion"/>
    <property type="evidence" value="ECO:0000318"/>
    <property type="project" value="GO_Central"/>
</dbReference>
<dbReference type="GeneID" id="112288827"/>
<protein>
    <recommendedName>
        <fullName evidence="6">t-SNARE coiled-coil homology domain-containing protein</fullName>
    </recommendedName>
</protein>
<dbReference type="Proteomes" id="UP000006727">
    <property type="component" value="Chromosome 1"/>
</dbReference>
<dbReference type="CDD" id="cd15848">
    <property type="entry name" value="SNARE_syntaxin1-like"/>
    <property type="match status" value="1"/>
</dbReference>
<dbReference type="GO" id="GO:0012505">
    <property type="term" value="C:endomembrane system"/>
    <property type="evidence" value="ECO:0000318"/>
    <property type="project" value="GO_Central"/>
</dbReference>
<name>A9SA02_PHYPA</name>
<dbReference type="GO" id="GO:0031201">
    <property type="term" value="C:SNARE complex"/>
    <property type="evidence" value="ECO:0000318"/>
    <property type="project" value="GO_Central"/>
</dbReference>
<dbReference type="Pfam" id="PF05739">
    <property type="entry name" value="SNARE"/>
    <property type="match status" value="1"/>
</dbReference>
<dbReference type="KEGG" id="ppp:112288827"/>
<feature type="transmembrane region" description="Helical" evidence="5">
    <location>
        <begin position="284"/>
        <end position="304"/>
    </location>
</feature>
<dbReference type="HOGENOM" id="CLU_042423_1_1_1"/>
<dbReference type="PROSITE" id="PS00914">
    <property type="entry name" value="SYNTAXIN"/>
    <property type="match status" value="1"/>
</dbReference>
<sequence>MNDLLSRSFGRDGSNYVDLKKDSRHGDIELGNKASTGPEIDMTKFFDEVAVIKGEMEKIKQLLSKVQDAHDESRTVTKAQGMKALRARMETDIRQVTKIAKAIKFKLEELDKANVENRRVIGCEEGAPTDRTRTSITSTLRKKLKDLMGEFQILRQNMNDEYKESVERRYYTVTGEHADEETIDTIIETGNSETFLQKAIQEQGRGHVLETIKEIQERHDAVKDIERSLLELHQIFMDMATLVDAQGEQLNDIEQQVNKASSFIQRGTQQLQVAKNTQRSSRKWCLIAIILLIVLILVLAIPLLRSFGLL</sequence>
<comment type="similarity">
    <text evidence="1 4">Belongs to the syntaxin family.</text>
</comment>
<evidence type="ECO:0000259" key="6">
    <source>
        <dbReference type="PROSITE" id="PS50192"/>
    </source>
</evidence>
<evidence type="ECO:0000256" key="1">
    <source>
        <dbReference type="ARBA" id="ARBA00009063"/>
    </source>
</evidence>
<dbReference type="eggNOG" id="KOG0810">
    <property type="taxonomic scope" value="Eukaryota"/>
</dbReference>
<evidence type="ECO:0000256" key="3">
    <source>
        <dbReference type="ARBA" id="ARBA00022927"/>
    </source>
</evidence>
<dbReference type="EMBL" id="ABEU02000001">
    <property type="protein sequence ID" value="PNR62668.1"/>
    <property type="molecule type" value="Genomic_DNA"/>
</dbReference>
<dbReference type="GO" id="GO:0000149">
    <property type="term" value="F:SNARE binding"/>
    <property type="evidence" value="ECO:0000318"/>
    <property type="project" value="GO_Central"/>
</dbReference>
<dbReference type="EnsemblPlants" id="Pp3c1_23940V3.2">
    <property type="protein sequence ID" value="Pp3c1_23940V3.2"/>
    <property type="gene ID" value="Pp3c1_23940"/>
</dbReference>
<dbReference type="InterPro" id="IPR006011">
    <property type="entry name" value="Syntaxin_N"/>
</dbReference>
<dbReference type="FunCoup" id="A9SA02">
    <property type="interactions" value="1526"/>
</dbReference>
<keyword evidence="5" id="KW-1133">Transmembrane helix</keyword>
<dbReference type="GO" id="GO:0005886">
    <property type="term" value="C:plasma membrane"/>
    <property type="evidence" value="ECO:0000318"/>
    <property type="project" value="GO_Central"/>
</dbReference>
<dbReference type="GO" id="GO:0048278">
    <property type="term" value="P:vesicle docking"/>
    <property type="evidence" value="ECO:0000318"/>
    <property type="project" value="GO_Central"/>
</dbReference>
<evidence type="ECO:0000313" key="8">
    <source>
        <dbReference type="EnsemblPlants" id="Pp3c1_23940V3.1"/>
    </source>
</evidence>
<accession>A9SA02</accession>
<dbReference type="CDD" id="cd00179">
    <property type="entry name" value="SynN"/>
    <property type="match status" value="1"/>
</dbReference>
<proteinExistence type="inferred from homology"/>
<evidence type="ECO:0000313" key="9">
    <source>
        <dbReference type="Proteomes" id="UP000006727"/>
    </source>
</evidence>
<dbReference type="Gramene" id="Pp3c1_23940V3.2">
    <property type="protein sequence ID" value="Pp3c1_23940V3.2"/>
    <property type="gene ID" value="Pp3c1_23940"/>
</dbReference>
<dbReference type="EnsemblPlants" id="Pp3c1_23940V3.1">
    <property type="protein sequence ID" value="Pp3c1_23940V3.1"/>
    <property type="gene ID" value="Pp3c1_23940"/>
</dbReference>
<evidence type="ECO:0000256" key="2">
    <source>
        <dbReference type="ARBA" id="ARBA00022448"/>
    </source>
</evidence>
<evidence type="ECO:0000256" key="4">
    <source>
        <dbReference type="RuleBase" id="RU003858"/>
    </source>
</evidence>